<evidence type="ECO:0000256" key="5">
    <source>
        <dbReference type="ARBA" id="ARBA00022801"/>
    </source>
</evidence>
<feature type="region of interest" description="Disordered" evidence="8">
    <location>
        <begin position="202"/>
        <end position="244"/>
    </location>
</feature>
<accession>A0A5E4MEN5</accession>
<keyword evidence="3" id="KW-0929">Antimicrobial</keyword>
<dbReference type="Gene3D" id="1.10.530.10">
    <property type="match status" value="1"/>
</dbReference>
<dbReference type="PANTHER" id="PTHR11195:SF22">
    <property type="entry name" value="LYSOZYME"/>
    <property type="match status" value="1"/>
</dbReference>
<dbReference type="OrthoDB" id="6337871at2759"/>
<organism evidence="10 11">
    <name type="scientific">Cinara cedri</name>
    <dbReference type="NCBI Taxonomy" id="506608"/>
    <lineage>
        <taxon>Eukaryota</taxon>
        <taxon>Metazoa</taxon>
        <taxon>Ecdysozoa</taxon>
        <taxon>Arthropoda</taxon>
        <taxon>Hexapoda</taxon>
        <taxon>Insecta</taxon>
        <taxon>Pterygota</taxon>
        <taxon>Neoptera</taxon>
        <taxon>Paraneoptera</taxon>
        <taxon>Hemiptera</taxon>
        <taxon>Sternorrhyncha</taxon>
        <taxon>Aphidomorpha</taxon>
        <taxon>Aphidoidea</taxon>
        <taxon>Aphididae</taxon>
        <taxon>Lachninae</taxon>
        <taxon>Cinara</taxon>
    </lineage>
</organism>
<feature type="compositionally biased region" description="Basic and acidic residues" evidence="8">
    <location>
        <begin position="202"/>
        <end position="211"/>
    </location>
</feature>
<keyword evidence="11" id="KW-1185">Reference proteome</keyword>
<dbReference type="EMBL" id="CABPRJ010000536">
    <property type="protein sequence ID" value="VVC30739.1"/>
    <property type="molecule type" value="Genomic_DNA"/>
</dbReference>
<proteinExistence type="predicted"/>
<keyword evidence="6" id="KW-0326">Glycosidase</keyword>
<feature type="signal peptide" evidence="9">
    <location>
        <begin position="1"/>
        <end position="25"/>
    </location>
</feature>
<feature type="disulfide bond" evidence="7">
    <location>
        <begin position="43"/>
        <end position="135"/>
    </location>
</feature>
<feature type="compositionally biased region" description="Basic and acidic residues" evidence="8">
    <location>
        <begin position="220"/>
        <end position="238"/>
    </location>
</feature>
<keyword evidence="7" id="KW-1015">Disulfide bond</keyword>
<reference evidence="10 11" key="1">
    <citation type="submission" date="2019-08" db="EMBL/GenBank/DDBJ databases">
        <authorList>
            <person name="Alioto T."/>
            <person name="Alioto T."/>
            <person name="Gomez Garrido J."/>
        </authorList>
    </citation>
    <scope>NUCLEOTIDE SEQUENCE [LARGE SCALE GENOMIC DNA]</scope>
</reference>
<feature type="disulfide bond" evidence="7">
    <location>
        <begin position="48"/>
        <end position="54"/>
    </location>
</feature>
<comment type="catalytic activity">
    <reaction evidence="1">
        <text>Hydrolysis of (1-&gt;4)-beta-linkages between N-acetylmuramic acid and N-acetyl-D-glucosamine residues in a peptidoglycan and between N-acetyl-D-glucosamine residues in chitodextrins.</text>
        <dbReference type="EC" id="3.2.1.17"/>
    </reaction>
</comment>
<dbReference type="PROSITE" id="PS51909">
    <property type="entry name" value="LYSOZYME_I"/>
    <property type="match status" value="1"/>
</dbReference>
<protein>
    <recommendedName>
        <fullName evidence="2">lysozyme</fullName>
        <ecNumber evidence="2">3.2.1.17</ecNumber>
    </recommendedName>
</protein>
<evidence type="ECO:0000256" key="3">
    <source>
        <dbReference type="ARBA" id="ARBA00022529"/>
    </source>
</evidence>
<evidence type="ECO:0000256" key="7">
    <source>
        <dbReference type="PIRSR" id="PIRSR608597-3"/>
    </source>
</evidence>
<evidence type="ECO:0000256" key="2">
    <source>
        <dbReference type="ARBA" id="ARBA00012732"/>
    </source>
</evidence>
<evidence type="ECO:0000313" key="10">
    <source>
        <dbReference type="EMBL" id="VVC30739.1"/>
    </source>
</evidence>
<keyword evidence="5" id="KW-0378">Hydrolase</keyword>
<dbReference type="Proteomes" id="UP000325440">
    <property type="component" value="Unassembled WGS sequence"/>
</dbReference>
<name>A0A5E4MEN5_9HEMI</name>
<gene>
    <name evidence="10" type="ORF">CINCED_3A022870</name>
</gene>
<dbReference type="GO" id="GO:0003796">
    <property type="term" value="F:lysozyme activity"/>
    <property type="evidence" value="ECO:0007669"/>
    <property type="project" value="UniProtKB-EC"/>
</dbReference>
<dbReference type="GO" id="GO:0031640">
    <property type="term" value="P:killing of cells of another organism"/>
    <property type="evidence" value="ECO:0007669"/>
    <property type="project" value="UniProtKB-KW"/>
</dbReference>
<feature type="disulfide bond" evidence="7">
    <location>
        <begin position="60"/>
        <end position="71"/>
    </location>
</feature>
<evidence type="ECO:0000313" key="11">
    <source>
        <dbReference type="Proteomes" id="UP000325440"/>
    </source>
</evidence>
<feature type="chain" id="PRO_5022887255" description="lysozyme" evidence="9">
    <location>
        <begin position="26"/>
        <end position="244"/>
    </location>
</feature>
<keyword evidence="4" id="KW-0081">Bacteriolytic enzyme</keyword>
<evidence type="ECO:0000256" key="9">
    <source>
        <dbReference type="SAM" id="SignalP"/>
    </source>
</evidence>
<sequence>MQFVNLIIASTICLSALSIYRLVNAYPQGTKTRPTIEPITETCLRCICEATSSCDLKLKCDENVDGDRDVCGPFRITQQDWIFGNSPVLKEEDRNLTDRLAFWRCANDLNCSKEATKHYVTRYAQDCNNDGVINCLDYASIHKFGMASCEIPLDNGYKDKYDECYKNRNNRQDDVQAKMIIPLNNMNTKRNNSADSLILEKNRNQSERKNIPGEINANNDDYKNEDKNANKNKDKDENKDDEEY</sequence>
<dbReference type="InterPro" id="IPR008597">
    <property type="entry name" value="Invert_lysozyme"/>
</dbReference>
<dbReference type="CDD" id="cd16890">
    <property type="entry name" value="lyz_i"/>
    <property type="match status" value="1"/>
</dbReference>
<dbReference type="Pfam" id="PF05497">
    <property type="entry name" value="Destabilase"/>
    <property type="match status" value="1"/>
</dbReference>
<dbReference type="GO" id="GO:0042742">
    <property type="term" value="P:defense response to bacterium"/>
    <property type="evidence" value="ECO:0007669"/>
    <property type="project" value="UniProtKB-KW"/>
</dbReference>
<evidence type="ECO:0000256" key="4">
    <source>
        <dbReference type="ARBA" id="ARBA00022638"/>
    </source>
</evidence>
<evidence type="ECO:0000256" key="6">
    <source>
        <dbReference type="ARBA" id="ARBA00023295"/>
    </source>
</evidence>
<evidence type="ECO:0000256" key="1">
    <source>
        <dbReference type="ARBA" id="ARBA00000632"/>
    </source>
</evidence>
<keyword evidence="9" id="KW-0732">Signal</keyword>
<dbReference type="EC" id="3.2.1.17" evidence="2"/>
<dbReference type="AlphaFoldDB" id="A0A5E4MEN5"/>
<dbReference type="PANTHER" id="PTHR11195">
    <property type="entry name" value="DESTABILASE-RELATED"/>
    <property type="match status" value="1"/>
</dbReference>
<feature type="disulfide bond" evidence="7">
    <location>
        <begin position="105"/>
        <end position="111"/>
    </location>
</feature>
<evidence type="ECO:0000256" key="8">
    <source>
        <dbReference type="SAM" id="MobiDB-lite"/>
    </source>
</evidence>